<keyword evidence="6 10" id="KW-1133">Transmembrane helix</keyword>
<keyword evidence="3" id="KW-0479">Metal-binding</keyword>
<keyword evidence="7 10" id="KW-0472">Membrane</keyword>
<evidence type="ECO:0000256" key="4">
    <source>
        <dbReference type="ARBA" id="ARBA00022771"/>
    </source>
</evidence>
<evidence type="ECO:0000313" key="14">
    <source>
        <dbReference type="Proteomes" id="UP001221757"/>
    </source>
</evidence>
<dbReference type="PANTHER" id="PTHR46539">
    <property type="entry name" value="E3 UBIQUITIN-PROTEIN LIGASE ATL42"/>
    <property type="match status" value="1"/>
</dbReference>
<feature type="region of interest" description="Disordered" evidence="9">
    <location>
        <begin position="117"/>
        <end position="208"/>
    </location>
</feature>
<evidence type="ECO:0000256" key="3">
    <source>
        <dbReference type="ARBA" id="ARBA00022723"/>
    </source>
</evidence>
<keyword evidence="2 10" id="KW-0812">Transmembrane</keyword>
<comment type="subcellular location">
    <subcellularLocation>
        <location evidence="1">Membrane</location>
    </subcellularLocation>
</comment>
<dbReference type="EMBL" id="JARKIE010000013">
    <property type="protein sequence ID" value="KAJ7703172.1"/>
    <property type="molecule type" value="Genomic_DNA"/>
</dbReference>
<proteinExistence type="predicted"/>
<dbReference type="PROSITE" id="PS50089">
    <property type="entry name" value="ZF_RING_2"/>
    <property type="match status" value="1"/>
</dbReference>
<dbReference type="AlphaFoldDB" id="A0AAD7E259"/>
<evidence type="ECO:0000256" key="8">
    <source>
        <dbReference type="PROSITE-ProRule" id="PRU00175"/>
    </source>
</evidence>
<dbReference type="InterPro" id="IPR001841">
    <property type="entry name" value="Znf_RING"/>
</dbReference>
<keyword evidence="5" id="KW-0862">Zinc</keyword>
<feature type="signal peptide" evidence="11">
    <location>
        <begin position="1"/>
        <end position="18"/>
    </location>
</feature>
<dbReference type="PANTHER" id="PTHR46539:SF1">
    <property type="entry name" value="E3 UBIQUITIN-PROTEIN LIGASE ATL42"/>
    <property type="match status" value="1"/>
</dbReference>
<feature type="region of interest" description="Disordered" evidence="9">
    <location>
        <begin position="303"/>
        <end position="322"/>
    </location>
</feature>
<dbReference type="GO" id="GO:0008270">
    <property type="term" value="F:zinc ion binding"/>
    <property type="evidence" value="ECO:0007669"/>
    <property type="project" value="UniProtKB-KW"/>
</dbReference>
<dbReference type="CDD" id="cd16454">
    <property type="entry name" value="RING-H2_PA-TM-RING"/>
    <property type="match status" value="1"/>
</dbReference>
<evidence type="ECO:0000313" key="13">
    <source>
        <dbReference type="EMBL" id="KAJ7703172.1"/>
    </source>
</evidence>
<dbReference type="Pfam" id="PF13639">
    <property type="entry name" value="zf-RING_2"/>
    <property type="match status" value="1"/>
</dbReference>
<comment type="caution">
    <text evidence="13">The sequence shown here is derived from an EMBL/GenBank/DDBJ whole genome shotgun (WGS) entry which is preliminary data.</text>
</comment>
<keyword evidence="11" id="KW-0732">Signal</keyword>
<feature type="compositionally biased region" description="Basic and acidic residues" evidence="9">
    <location>
        <begin position="125"/>
        <end position="134"/>
    </location>
</feature>
<evidence type="ECO:0000256" key="11">
    <source>
        <dbReference type="SAM" id="SignalP"/>
    </source>
</evidence>
<dbReference type="Gene3D" id="3.30.40.10">
    <property type="entry name" value="Zinc/RING finger domain, C3HC4 (zinc finger)"/>
    <property type="match status" value="1"/>
</dbReference>
<gene>
    <name evidence="13" type="ORF">B0H17DRAFT_1042049</name>
</gene>
<feature type="domain" description="RING-type" evidence="12">
    <location>
        <begin position="218"/>
        <end position="262"/>
    </location>
</feature>
<evidence type="ECO:0000256" key="1">
    <source>
        <dbReference type="ARBA" id="ARBA00004370"/>
    </source>
</evidence>
<organism evidence="13 14">
    <name type="scientific">Mycena rosella</name>
    <name type="common">Pink bonnet</name>
    <name type="synonym">Agaricus rosellus</name>
    <dbReference type="NCBI Taxonomy" id="1033263"/>
    <lineage>
        <taxon>Eukaryota</taxon>
        <taxon>Fungi</taxon>
        <taxon>Dikarya</taxon>
        <taxon>Basidiomycota</taxon>
        <taxon>Agaricomycotina</taxon>
        <taxon>Agaricomycetes</taxon>
        <taxon>Agaricomycetidae</taxon>
        <taxon>Agaricales</taxon>
        <taxon>Marasmiineae</taxon>
        <taxon>Mycenaceae</taxon>
        <taxon>Mycena</taxon>
    </lineage>
</organism>
<evidence type="ECO:0000256" key="10">
    <source>
        <dbReference type="SAM" id="Phobius"/>
    </source>
</evidence>
<dbReference type="SUPFAM" id="SSF57850">
    <property type="entry name" value="RING/U-box"/>
    <property type="match status" value="1"/>
</dbReference>
<evidence type="ECO:0000256" key="2">
    <source>
        <dbReference type="ARBA" id="ARBA00022692"/>
    </source>
</evidence>
<dbReference type="Proteomes" id="UP001221757">
    <property type="component" value="Unassembled WGS sequence"/>
</dbReference>
<evidence type="ECO:0000256" key="6">
    <source>
        <dbReference type="ARBA" id="ARBA00022989"/>
    </source>
</evidence>
<evidence type="ECO:0000256" key="9">
    <source>
        <dbReference type="SAM" id="MobiDB-lite"/>
    </source>
</evidence>
<keyword evidence="14" id="KW-1185">Reference proteome</keyword>
<feature type="transmembrane region" description="Helical" evidence="10">
    <location>
        <begin position="36"/>
        <end position="60"/>
    </location>
</feature>
<evidence type="ECO:0000256" key="7">
    <source>
        <dbReference type="ARBA" id="ARBA00023136"/>
    </source>
</evidence>
<protein>
    <recommendedName>
        <fullName evidence="12">RING-type domain-containing protein</fullName>
    </recommendedName>
</protein>
<dbReference type="GO" id="GO:0016020">
    <property type="term" value="C:membrane"/>
    <property type="evidence" value="ECO:0007669"/>
    <property type="project" value="UniProtKB-SubCell"/>
</dbReference>
<evidence type="ECO:0000256" key="5">
    <source>
        <dbReference type="ARBA" id="ARBA00022833"/>
    </source>
</evidence>
<sequence>MITILLQWFALFLGVTLANNATILDANGATQSSNTAVAMIVLYAVTGCVSFLFCVIISALSYHRAVHCSHFLVSGAIRAVRHPERYGPRARTEDEPDQSRARGLTRAILDTFPIVKFGNAPEPEAPAKDIEGHPNRGVSISKIKDSDNGPSAQGPSVWPPSDEGCSSPNSGENNRDPPLTTPPSADGEVLEMGELSTPPQPSASNSDVIPFGIGKETCPICIVDFELGDDLRVLPCDGSHCFHQNCVDPWLLELSSACPICRQDFNALENMISGGSEDHAPANSRTSRLRRFSRYLKFSRDLRENEGEEPPPNRVSTYSLSR</sequence>
<feature type="chain" id="PRO_5041951138" description="RING-type domain-containing protein" evidence="11">
    <location>
        <begin position="19"/>
        <end position="322"/>
    </location>
</feature>
<evidence type="ECO:0000259" key="12">
    <source>
        <dbReference type="PROSITE" id="PS50089"/>
    </source>
</evidence>
<accession>A0AAD7E259</accession>
<name>A0AAD7E259_MYCRO</name>
<reference evidence="13" key="1">
    <citation type="submission" date="2023-03" db="EMBL/GenBank/DDBJ databases">
        <title>Massive genome expansion in bonnet fungi (Mycena s.s.) driven by repeated elements and novel gene families across ecological guilds.</title>
        <authorList>
            <consortium name="Lawrence Berkeley National Laboratory"/>
            <person name="Harder C.B."/>
            <person name="Miyauchi S."/>
            <person name="Viragh M."/>
            <person name="Kuo A."/>
            <person name="Thoen E."/>
            <person name="Andreopoulos B."/>
            <person name="Lu D."/>
            <person name="Skrede I."/>
            <person name="Drula E."/>
            <person name="Henrissat B."/>
            <person name="Morin E."/>
            <person name="Kohler A."/>
            <person name="Barry K."/>
            <person name="LaButti K."/>
            <person name="Morin E."/>
            <person name="Salamov A."/>
            <person name="Lipzen A."/>
            <person name="Mereny Z."/>
            <person name="Hegedus B."/>
            <person name="Baldrian P."/>
            <person name="Stursova M."/>
            <person name="Weitz H."/>
            <person name="Taylor A."/>
            <person name="Grigoriev I.V."/>
            <person name="Nagy L.G."/>
            <person name="Martin F."/>
            <person name="Kauserud H."/>
        </authorList>
    </citation>
    <scope>NUCLEOTIDE SEQUENCE</scope>
    <source>
        <strain evidence="13">CBHHK067</strain>
    </source>
</reference>
<keyword evidence="4 8" id="KW-0863">Zinc-finger</keyword>
<dbReference type="InterPro" id="IPR013083">
    <property type="entry name" value="Znf_RING/FYVE/PHD"/>
</dbReference>